<dbReference type="EMBL" id="CP045896">
    <property type="protein sequence ID" value="QQP50746.1"/>
    <property type="molecule type" value="Genomic_DNA"/>
</dbReference>
<sequence>MSVDWITTLDIKDKKKLNLPALSLCLHKTNLMSSLTEADRFKSVSSHAQALKDWQHGFTWIGPVIHNQRNLTRQDRDFIDTLHLIIKFPAFHLHTIRQRGLLGSILRAISRLPFKSLTNG</sequence>
<accession>A0A7T8HJ61</accession>
<name>A0A7T8HJ61_CALRO</name>
<reference evidence="2" key="1">
    <citation type="submission" date="2021-01" db="EMBL/GenBank/DDBJ databases">
        <title>Caligus Genome Assembly.</title>
        <authorList>
            <person name="Gallardo-Escarate C."/>
        </authorList>
    </citation>
    <scope>NUCLEOTIDE SEQUENCE [LARGE SCALE GENOMIC DNA]</scope>
</reference>
<protein>
    <submittedName>
        <fullName evidence="1">Uncharacterized protein</fullName>
    </submittedName>
</protein>
<evidence type="ECO:0000313" key="2">
    <source>
        <dbReference type="Proteomes" id="UP000595437"/>
    </source>
</evidence>
<keyword evidence="2" id="KW-1185">Reference proteome</keyword>
<dbReference type="Proteomes" id="UP000595437">
    <property type="component" value="Chromosome 7"/>
</dbReference>
<evidence type="ECO:0000313" key="1">
    <source>
        <dbReference type="EMBL" id="QQP50746.1"/>
    </source>
</evidence>
<proteinExistence type="predicted"/>
<gene>
    <name evidence="1" type="ORF">FKW44_011866</name>
</gene>
<dbReference type="AlphaFoldDB" id="A0A7T8HJ61"/>
<organism evidence="1 2">
    <name type="scientific">Caligus rogercresseyi</name>
    <name type="common">Sea louse</name>
    <dbReference type="NCBI Taxonomy" id="217165"/>
    <lineage>
        <taxon>Eukaryota</taxon>
        <taxon>Metazoa</taxon>
        <taxon>Ecdysozoa</taxon>
        <taxon>Arthropoda</taxon>
        <taxon>Crustacea</taxon>
        <taxon>Multicrustacea</taxon>
        <taxon>Hexanauplia</taxon>
        <taxon>Copepoda</taxon>
        <taxon>Siphonostomatoida</taxon>
        <taxon>Caligidae</taxon>
        <taxon>Caligus</taxon>
    </lineage>
</organism>